<reference evidence="10 11" key="1">
    <citation type="submission" date="2017-12" db="EMBL/GenBank/DDBJ databases">
        <title>Sequencing, de novo assembly and annotation of complete genome of a new Thraustochytrid species, strain FCC1311.</title>
        <authorList>
            <person name="Sedici K."/>
            <person name="Godart F."/>
            <person name="Aiese Cigliano R."/>
            <person name="Sanseverino W."/>
            <person name="Barakat M."/>
            <person name="Ortet P."/>
            <person name="Marechal E."/>
            <person name="Cagnac O."/>
            <person name="Amato A."/>
        </authorList>
    </citation>
    <scope>NUCLEOTIDE SEQUENCE [LARGE SCALE GENOMIC DNA]</scope>
</reference>
<keyword evidence="3" id="KW-0963">Cytoplasm</keyword>
<feature type="coiled-coil region" evidence="8">
    <location>
        <begin position="1408"/>
        <end position="1470"/>
    </location>
</feature>
<proteinExistence type="predicted"/>
<feature type="coiled-coil region" evidence="8">
    <location>
        <begin position="1528"/>
        <end position="1562"/>
    </location>
</feature>
<feature type="coiled-coil region" evidence="8">
    <location>
        <begin position="1188"/>
        <end position="1215"/>
    </location>
</feature>
<feature type="compositionally biased region" description="Acidic residues" evidence="9">
    <location>
        <begin position="1568"/>
        <end position="1583"/>
    </location>
</feature>
<evidence type="ECO:0000256" key="7">
    <source>
        <dbReference type="ARBA" id="ARBA00023273"/>
    </source>
</evidence>
<dbReference type="Proteomes" id="UP000241890">
    <property type="component" value="Unassembled WGS sequence"/>
</dbReference>
<feature type="compositionally biased region" description="Polar residues" evidence="9">
    <location>
        <begin position="1993"/>
        <end position="2003"/>
    </location>
</feature>
<feature type="region of interest" description="Disordered" evidence="9">
    <location>
        <begin position="2198"/>
        <end position="2238"/>
    </location>
</feature>
<organism evidence="10 11">
    <name type="scientific">Hondaea fermentalgiana</name>
    <dbReference type="NCBI Taxonomy" id="2315210"/>
    <lineage>
        <taxon>Eukaryota</taxon>
        <taxon>Sar</taxon>
        <taxon>Stramenopiles</taxon>
        <taxon>Bigyra</taxon>
        <taxon>Labyrinthulomycetes</taxon>
        <taxon>Thraustochytrida</taxon>
        <taxon>Thraustochytriidae</taxon>
        <taxon>Hondaea</taxon>
    </lineage>
</organism>
<feature type="coiled-coil region" evidence="8">
    <location>
        <begin position="1"/>
        <end position="393"/>
    </location>
</feature>
<evidence type="ECO:0000256" key="1">
    <source>
        <dbReference type="ARBA" id="ARBA00004120"/>
    </source>
</evidence>
<evidence type="ECO:0000256" key="6">
    <source>
        <dbReference type="ARBA" id="ARBA00023212"/>
    </source>
</evidence>
<feature type="coiled-coil region" evidence="8">
    <location>
        <begin position="1016"/>
        <end position="1050"/>
    </location>
</feature>
<keyword evidence="11" id="KW-1185">Reference proteome</keyword>
<evidence type="ECO:0000256" key="2">
    <source>
        <dbReference type="ARBA" id="ARBA00004300"/>
    </source>
</evidence>
<dbReference type="InParanoid" id="A0A2R5G9X9"/>
<gene>
    <name evidence="10" type="ORF">FCC1311_040502</name>
</gene>
<feature type="region of interest" description="Disordered" evidence="9">
    <location>
        <begin position="573"/>
        <end position="629"/>
    </location>
</feature>
<keyword evidence="7" id="KW-0966">Cell projection</keyword>
<feature type="compositionally biased region" description="Basic and acidic residues" evidence="9">
    <location>
        <begin position="2198"/>
        <end position="2210"/>
    </location>
</feature>
<feature type="region of interest" description="Disordered" evidence="9">
    <location>
        <begin position="659"/>
        <end position="684"/>
    </location>
</feature>
<feature type="coiled-coil region" evidence="8">
    <location>
        <begin position="1243"/>
        <end position="1277"/>
    </location>
</feature>
<evidence type="ECO:0000256" key="8">
    <source>
        <dbReference type="SAM" id="Coils"/>
    </source>
</evidence>
<dbReference type="InterPro" id="IPR026201">
    <property type="entry name" value="Cep290"/>
</dbReference>
<accession>A0A2R5G9X9</accession>
<feature type="region of interest" description="Disordered" evidence="9">
    <location>
        <begin position="1564"/>
        <end position="1594"/>
    </location>
</feature>
<feature type="compositionally biased region" description="Basic and acidic residues" evidence="9">
    <location>
        <begin position="2228"/>
        <end position="2238"/>
    </location>
</feature>
<feature type="compositionally biased region" description="Basic residues" evidence="9">
    <location>
        <begin position="667"/>
        <end position="678"/>
    </location>
</feature>
<feature type="coiled-coil region" evidence="8">
    <location>
        <begin position="860"/>
        <end position="887"/>
    </location>
</feature>
<comment type="caution">
    <text evidence="10">The sequence shown here is derived from an EMBL/GenBank/DDBJ whole genome shotgun (WGS) entry which is preliminary data.</text>
</comment>
<comment type="subcellular location">
    <subcellularLocation>
        <location evidence="1">Cytoplasm</location>
        <location evidence="1">Cytoskeleton</location>
        <location evidence="1">Cilium basal body</location>
    </subcellularLocation>
    <subcellularLocation>
        <location evidence="2">Cytoplasm</location>
        <location evidence="2">Cytoskeleton</location>
        <location evidence="2">Microtubule organizing center</location>
        <location evidence="2">Centrosome</location>
    </subcellularLocation>
</comment>
<feature type="coiled-coil region" evidence="8">
    <location>
        <begin position="539"/>
        <end position="566"/>
    </location>
</feature>
<feature type="region of interest" description="Disordered" evidence="9">
    <location>
        <begin position="1825"/>
        <end position="1911"/>
    </location>
</feature>
<sequence length="2462" mass="280850">MGDAEALSAQLEEAVQLYEEQLAEKDDQLAELRERTAQLEEELVGEGRGGDLELRDEVREVRARLEQAEDELERAMDAAKGQENRARELDLQNKALKMDKLKLESELQKEQERAESMEENLHTMRQRTEQAAEHEGRLGAREKNHKKTLIKALGENEQLRSEVAQLGTDIETLYQAVNEKDEEIQRLNNLLTASGQELKDTESEVEELKRLIVEKDKAIAAAHDEINAVTEMESEIEERVKTKVEKWKQKVKDLQGELQSERKAQVDLQKKCDSLLLESGLREVEQQLVASEENAKTMAQQLDEARGALDAAHQDMLELARENETMKADQGKFIDIALEKEKAEIDRLRQVITHKDQLLEEERARYRELDEQKAALEEELQDREFTLAEYERGHGLSEAVLKQKKLKGDIKRRDKEIRRLNQALSERIAAHEKLYETCRRLKKKAGVPEAFQYDDLELEEGMKGQTERLQALIRELEGQNEALEDERLRLLEALRVNAANMGDKGMKLYGLTADQVIQVNQFVENLREGRVELPLDDRSLQLKEEIRELKQRLRDAERDLAAAELQLEGHLPTAFASDRGADGDSSFDNSDTDDDDVGENGALRNSSRRRQKRRHHHRYARGEGDNDHEHIERLAREQHAMMAEIKSDIQRTIADFMHAQHQDDSHHSHKASPHRSSRSPRADPGYEKLMQMLQTKLEGGASDDGPDFDRGQVESMRNELERQSSMNDQLVRRLQDAEAIIERVQRTGLRSPGSAGHSHAPRAHRVSTALEKPSGLAAQQFAEQQLTQYRLPPEEWTEPLILANNRLTACMERLMKKERENARLQESLGKYATKIETHAAQMALLYREHAQAKQAWTRETSGLRKEADEARGERDALRAKARRLDTLCAVLDGDDHDARTHAKDLTRKVALLEVNEVVLARRYNLVVEEERSVRHEKESLQHEMVQAETALRERVLYLEEWKAGAQAQLDAMQTSMDRLVPRDAHEQVVRKLATTNHKYRDLLGREAQLRGRTSGAQALRRRVHELETELELLRAESTRAKKEAIAVKEQFDWLQQRSKGEGSVPDQADVLQQVAKFKGEAVEKEIVLASVMKKTAILEKRASELQAELHAEAQRGDQAEQALESAREVIKKIEQELSEARERYHGGATREERKVLDTRISELEAMFGALSREADRFRELADIATTQVQAFEATHSSRQQELEALRQQLRDVNARSDDDAIIGKLQHELTTTKVSYQLFVRKFEKAKATARRYELQLRKQEAQLDEKDRVLHQTREQVRRRILALEGALEQVGVPHGAATTSDVMMIASSASATASSAMPGAAASMSSMVRLSEMITRLGESAEQSEEALRRSEASRRNLESEVEAMRIEVQASATAMEDLKQRVLSEGRVAHGTEQGEDGQTLAHRLLQLNENLKAAQLESMRQRREVQLLREEKEHLEKLRARDEEHILRLEESVANTENTLRRYEDERRIRSASKALVDDDNLGVHVPQELEDDTNENENALGLSADAAQPHLSSQAQAVDIGALRELRLQLQEAQDREDRLERQVQVKVEQVRLLQNRLRAEGLPDDPEDLELDGENDNEYASGTSRRTVQERASHLYEADARKIQAAAQQSVASFKDIIARKNQAIEALKKKLELERKGALVEKERDQAEIERLTEKLYEDNRDAIHKLRTAYEDISKGAIPGSDGDGDAQQADAAFHRDMMDRLEEADVLLERKDRRILELEGMVEELQILRGKAEDRAGQSAEIAETLREKVRRLASQSETQGAKQLVKQLRGQLAAKENTLVGLRSAVLALKTEFVKAEEEHEQDLIKRDRAMNALSANSKSSAANGASRGQTDENQPDMGNVRDQIDALRERVERSQEDLDNTKRREEKLRAENSKLRRQLHEQADEVELRAEDQSRTGADATKLQRKIDELRRENRRLRENLHNAQATQAVGAIESKTPEGKPKHDEVPRLEKRIKVLEAQNAALRSAAKTAASKSDAALSSGQDSGAASSTWEAGKRLEKKVSVLQRRLEERTRELEASREQTQQAKHLVDKMSRQVRSARGPPSGHTAWESNGSVSQAHEGARKLRRELEDARRELEDRDDRMLELRRQVEVEFPSQLAQVNADRRASMARARDLEEELESFRLRKRHRSSGADSLQIAEDQYGREDEIRQQLAQVRKEAQGLESDLLDRDNTILELRFEMEQLSSEVERCRRDDESKLPSSGTSPSSRGATSRAPGERFKRERDLENVVESMKKVVSKLQAENERLKRTHTSSARYGDLQKQVRALKQENQALVSARDTLQDRAVKYSESSAKAIRLQDAVRGLRRQTRALETDVEKERARATALWSENQKLVEELQQASDRLSARVPRLEAGRDQEVDDLRRKVREQTRVIDALRLEVSAATDLGPGAGAVDEDAREALEDLRAENQRLKNELNAFDMDFFEEIEDLKYRYQQATEDNARLRARLLQA</sequence>
<feature type="coiled-coil region" evidence="8">
    <location>
        <begin position="1343"/>
        <end position="1384"/>
    </location>
</feature>
<evidence type="ECO:0000256" key="5">
    <source>
        <dbReference type="ARBA" id="ARBA00023054"/>
    </source>
</evidence>
<feature type="compositionally biased region" description="Basic residues" evidence="9">
    <location>
        <begin position="606"/>
        <end position="619"/>
    </location>
</feature>
<protein>
    <submittedName>
        <fullName evidence="10">Centrosomal protein of 290 kDa</fullName>
    </submittedName>
</protein>
<feature type="compositionally biased region" description="Low complexity" evidence="9">
    <location>
        <begin position="1825"/>
        <end position="1837"/>
    </location>
</feature>
<evidence type="ECO:0000256" key="3">
    <source>
        <dbReference type="ARBA" id="ARBA00022490"/>
    </source>
</evidence>
<name>A0A2R5G9X9_9STRA</name>
<evidence type="ECO:0000313" key="11">
    <source>
        <dbReference type="Proteomes" id="UP000241890"/>
    </source>
</evidence>
<dbReference type="GO" id="GO:0030030">
    <property type="term" value="P:cell projection organization"/>
    <property type="evidence" value="ECO:0007669"/>
    <property type="project" value="UniProtKB-KW"/>
</dbReference>
<evidence type="ECO:0000256" key="4">
    <source>
        <dbReference type="ARBA" id="ARBA00022794"/>
    </source>
</evidence>
<feature type="coiled-coil region" evidence="8">
    <location>
        <begin position="462"/>
        <end position="493"/>
    </location>
</feature>
<feature type="compositionally biased region" description="Low complexity" evidence="9">
    <location>
        <begin position="2212"/>
        <end position="2227"/>
    </location>
</feature>
<feature type="compositionally biased region" description="Basic and acidic residues" evidence="9">
    <location>
        <begin position="1853"/>
        <end position="1905"/>
    </location>
</feature>
<dbReference type="EMBL" id="BEYU01000036">
    <property type="protein sequence ID" value="GBG27827.1"/>
    <property type="molecule type" value="Genomic_DNA"/>
</dbReference>
<evidence type="ECO:0000313" key="10">
    <source>
        <dbReference type="EMBL" id="GBG27827.1"/>
    </source>
</evidence>
<feature type="coiled-coil region" evidence="8">
    <location>
        <begin position="1617"/>
        <end position="1662"/>
    </location>
</feature>
<dbReference type="PANTHER" id="PTHR18879:SF20">
    <property type="entry name" value="CENTROSOMAL PROTEIN OF 290 KDA"/>
    <property type="match status" value="1"/>
</dbReference>
<keyword evidence="6" id="KW-0206">Cytoskeleton</keyword>
<dbReference type="GO" id="GO:0005813">
    <property type="term" value="C:centrosome"/>
    <property type="evidence" value="ECO:0007669"/>
    <property type="project" value="UniProtKB-SubCell"/>
</dbReference>
<feature type="compositionally biased region" description="Basic and acidic residues" evidence="9">
    <location>
        <begin position="620"/>
        <end position="629"/>
    </location>
</feature>
<evidence type="ECO:0000256" key="9">
    <source>
        <dbReference type="SAM" id="MobiDB-lite"/>
    </source>
</evidence>
<feature type="coiled-coil region" evidence="8">
    <location>
        <begin position="807"/>
        <end position="834"/>
    </location>
</feature>
<keyword evidence="4" id="KW-0970">Cilium biogenesis/degradation</keyword>
<feature type="coiled-coil region" evidence="8">
    <location>
        <begin position="2371"/>
        <end position="2458"/>
    </location>
</feature>
<feature type="coiled-coil region" evidence="8">
    <location>
        <begin position="713"/>
        <end position="747"/>
    </location>
</feature>
<feature type="coiled-coil region" evidence="8">
    <location>
        <begin position="1088"/>
        <end position="1143"/>
    </location>
</feature>
<feature type="region of interest" description="Disordered" evidence="9">
    <location>
        <begin position="2022"/>
        <end position="2077"/>
    </location>
</feature>
<feature type="coiled-coil region" evidence="8">
    <location>
        <begin position="1717"/>
        <end position="1744"/>
    </location>
</feature>
<feature type="compositionally biased region" description="Basic and acidic residues" evidence="9">
    <location>
        <begin position="2022"/>
        <end position="2031"/>
    </location>
</feature>
<keyword evidence="5 8" id="KW-0175">Coiled coil</keyword>
<dbReference type="OrthoDB" id="73291at2759"/>
<feature type="region of interest" description="Disordered" evidence="9">
    <location>
        <begin position="1984"/>
        <end position="2005"/>
    </location>
</feature>
<dbReference type="PANTHER" id="PTHR18879">
    <property type="entry name" value="CENTROSOMAL PROTEIN OF 290 KDA"/>
    <property type="match status" value="1"/>
</dbReference>